<reference evidence="2" key="2">
    <citation type="submission" date="2020-09" db="EMBL/GenBank/DDBJ databases">
        <authorList>
            <person name="Sun Q."/>
            <person name="Zhou Y."/>
        </authorList>
    </citation>
    <scope>NUCLEOTIDE SEQUENCE</scope>
    <source>
        <strain evidence="2">CGMCC 1.15448</strain>
    </source>
</reference>
<dbReference type="InterPro" id="IPR025245">
    <property type="entry name" value="DUF4197"/>
</dbReference>
<organism evidence="2 3">
    <name type="scientific">Puia dinghuensis</name>
    <dbReference type="NCBI Taxonomy" id="1792502"/>
    <lineage>
        <taxon>Bacteria</taxon>
        <taxon>Pseudomonadati</taxon>
        <taxon>Bacteroidota</taxon>
        <taxon>Chitinophagia</taxon>
        <taxon>Chitinophagales</taxon>
        <taxon>Chitinophagaceae</taxon>
        <taxon>Puia</taxon>
    </lineage>
</organism>
<feature type="signal peptide" evidence="1">
    <location>
        <begin position="1"/>
        <end position="21"/>
    </location>
</feature>
<feature type="chain" id="PRO_5035321710" description="DUF4197 domain-containing protein" evidence="1">
    <location>
        <begin position="22"/>
        <end position="240"/>
    </location>
</feature>
<accession>A0A8J2U927</accession>
<proteinExistence type="predicted"/>
<dbReference type="Pfam" id="PF13852">
    <property type="entry name" value="DUF4197"/>
    <property type="match status" value="1"/>
</dbReference>
<keyword evidence="3" id="KW-1185">Reference proteome</keyword>
<reference evidence="2" key="1">
    <citation type="journal article" date="2014" name="Int. J. Syst. Evol. Microbiol.">
        <title>Complete genome sequence of Corynebacterium casei LMG S-19264T (=DSM 44701T), isolated from a smear-ripened cheese.</title>
        <authorList>
            <consortium name="US DOE Joint Genome Institute (JGI-PGF)"/>
            <person name="Walter F."/>
            <person name="Albersmeier A."/>
            <person name="Kalinowski J."/>
            <person name="Ruckert C."/>
        </authorList>
    </citation>
    <scope>NUCLEOTIDE SEQUENCE</scope>
    <source>
        <strain evidence="2">CGMCC 1.15448</strain>
    </source>
</reference>
<evidence type="ECO:0000256" key="1">
    <source>
        <dbReference type="SAM" id="SignalP"/>
    </source>
</evidence>
<evidence type="ECO:0000313" key="3">
    <source>
        <dbReference type="Proteomes" id="UP000607559"/>
    </source>
</evidence>
<dbReference type="Proteomes" id="UP000607559">
    <property type="component" value="Unassembled WGS sequence"/>
</dbReference>
<evidence type="ECO:0008006" key="4">
    <source>
        <dbReference type="Google" id="ProtNLM"/>
    </source>
</evidence>
<evidence type="ECO:0000313" key="2">
    <source>
        <dbReference type="EMBL" id="GGA87549.1"/>
    </source>
</evidence>
<name>A0A8J2U927_9BACT</name>
<dbReference type="AlphaFoldDB" id="A0A8J2U927"/>
<gene>
    <name evidence="2" type="ORF">GCM10011511_08420</name>
</gene>
<protein>
    <recommendedName>
        <fullName evidence="4">DUF4197 domain-containing protein</fullName>
    </recommendedName>
</protein>
<comment type="caution">
    <text evidence="2">The sequence shown here is derived from an EMBL/GenBank/DDBJ whole genome shotgun (WGS) entry which is preliminary data.</text>
</comment>
<keyword evidence="1" id="KW-0732">Signal</keyword>
<sequence>MIKKLTSFLTLFLFSVVIVNAQGSLFDKAKNAITGGSGKGLSSEDIVAGLKDALNHGTQKSTDRLSAVDGFFKDAAVKILLPPEAAKVEKALRSAGFNKEVDDAILSINRAAEDAAKSAAPIFLSAIKNMTVSDGVSILRGPDTAATGYLRKSTSAQLTASFRPVIDSSLQKTGATKYWKQIFDLYNKIPFHSKVNSDLPSYTTDKALYGVFYYVAVEEKNIRQNPAAQVDDLLKKVFGK</sequence>
<dbReference type="EMBL" id="BMJC01000001">
    <property type="protein sequence ID" value="GGA87549.1"/>
    <property type="molecule type" value="Genomic_DNA"/>
</dbReference>
<dbReference type="RefSeq" id="WP_188928860.1">
    <property type="nucleotide sequence ID" value="NZ_BMJC01000001.1"/>
</dbReference>